<evidence type="ECO:0000313" key="3">
    <source>
        <dbReference type="EMBL" id="MDY8108631.1"/>
    </source>
</evidence>
<dbReference type="Pfam" id="PF00990">
    <property type="entry name" value="GGDEF"/>
    <property type="match status" value="1"/>
</dbReference>
<gene>
    <name evidence="3" type="ORF">U0C82_05615</name>
</gene>
<dbReference type="PANTHER" id="PTHR44757:SF2">
    <property type="entry name" value="BIOFILM ARCHITECTURE MAINTENANCE PROTEIN MBAA"/>
    <property type="match status" value="1"/>
</dbReference>
<keyword evidence="4" id="KW-1185">Reference proteome</keyword>
<keyword evidence="3" id="KW-0808">Transferase</keyword>
<reference evidence="3 4" key="1">
    <citation type="submission" date="2023-12" db="EMBL/GenBank/DDBJ databases">
        <title>Description of Novel Strain Fulvimarina sp. 2208YS6-2-32 isolated from Uroteuthis (Photololigo) edulis.</title>
        <authorList>
            <person name="Park J.-S."/>
        </authorList>
    </citation>
    <scope>NUCLEOTIDE SEQUENCE [LARGE SCALE GENOMIC DNA]</scope>
    <source>
        <strain evidence="3 4">2208YS6-2-32</strain>
    </source>
</reference>
<dbReference type="SUPFAM" id="SSF55073">
    <property type="entry name" value="Nucleotide cyclase"/>
    <property type="match status" value="1"/>
</dbReference>
<dbReference type="SMART" id="SM00267">
    <property type="entry name" value="GGDEF"/>
    <property type="match status" value="1"/>
</dbReference>
<protein>
    <submittedName>
        <fullName evidence="3">Sensor domain-containing diguanylate cyclase</fullName>
        <ecNumber evidence="3">2.7.7.65</ecNumber>
    </submittedName>
</protein>
<dbReference type="Gene3D" id="3.30.450.20">
    <property type="entry name" value="PAS domain"/>
    <property type="match status" value="1"/>
</dbReference>
<dbReference type="PANTHER" id="PTHR44757">
    <property type="entry name" value="DIGUANYLATE CYCLASE DGCP"/>
    <property type="match status" value="1"/>
</dbReference>
<dbReference type="EMBL" id="JAXLPB010000002">
    <property type="protein sequence ID" value="MDY8108631.1"/>
    <property type="molecule type" value="Genomic_DNA"/>
</dbReference>
<dbReference type="CDD" id="cd01949">
    <property type="entry name" value="GGDEF"/>
    <property type="match status" value="1"/>
</dbReference>
<accession>A0ABU5HZR6</accession>
<dbReference type="InterPro" id="IPR035965">
    <property type="entry name" value="PAS-like_dom_sf"/>
</dbReference>
<dbReference type="EC" id="2.7.7.65" evidence="3"/>
<keyword evidence="3" id="KW-0548">Nucleotidyltransferase</keyword>
<dbReference type="NCBIfam" id="TIGR00254">
    <property type="entry name" value="GGDEF"/>
    <property type="match status" value="1"/>
</dbReference>
<dbReference type="Gene3D" id="3.30.70.270">
    <property type="match status" value="1"/>
</dbReference>
<organism evidence="3 4">
    <name type="scientific">Fulvimarina uroteuthidis</name>
    <dbReference type="NCBI Taxonomy" id="3098149"/>
    <lineage>
        <taxon>Bacteria</taxon>
        <taxon>Pseudomonadati</taxon>
        <taxon>Pseudomonadota</taxon>
        <taxon>Alphaproteobacteria</taxon>
        <taxon>Hyphomicrobiales</taxon>
        <taxon>Aurantimonadaceae</taxon>
        <taxon>Fulvimarina</taxon>
    </lineage>
</organism>
<dbReference type="SUPFAM" id="SSF55785">
    <property type="entry name" value="PYP-like sensor domain (PAS domain)"/>
    <property type="match status" value="1"/>
</dbReference>
<comment type="caution">
    <text evidence="3">The sequence shown here is derived from an EMBL/GenBank/DDBJ whole genome shotgun (WGS) entry which is preliminary data.</text>
</comment>
<feature type="domain" description="GGDEF" evidence="2">
    <location>
        <begin position="365"/>
        <end position="500"/>
    </location>
</feature>
<sequence length="505" mass="57221">MTHTVASPSSQERGEPRVRHADSTFAHAPVPLWLEDWSGVKALIDTWRREGVEDLDAHLAARPGLLKEAARAIRILDVNARTLSLLAAPSLAVLQDNLDIVFSGNMFGTLKGELCQLYRGDNGFVSLAVNYTLDREPLDIQVKGRIMPGHEHDWKRVLVSTEDVSDREESLRRLGESEAFSRGLFEHSPVSLWVEDFSKIRELLEDVKARGVSDFRTFVDVHPEFVERCMREIKVVDVNRHTIELFKASSKSELLARLNEVFRDDMRPHFKEQLIKLWEGELFHTREVINYDLTGSALHVHMQFSVFPGHERDWSLTQVALTDITARKKAEAYLEYLGKHDVLTGLRNRSFFDDELQRLERCGPHPVTVIVADLNGLKPVNDKLGHAAGDMLLRRAGEVLREAVSAPQQAARIGGDEFVVLMPATGEKDGTTLMRQIEKLVAINNKFYPGARLSFAMGLAVCEKDERLEDAVQRADEFMYEAKRSYYESSARNRRGVRAQADARP</sequence>
<dbReference type="InterPro" id="IPR000160">
    <property type="entry name" value="GGDEF_dom"/>
</dbReference>
<dbReference type="Proteomes" id="UP001294412">
    <property type="component" value="Unassembled WGS sequence"/>
</dbReference>
<dbReference type="RefSeq" id="WP_322186110.1">
    <property type="nucleotide sequence ID" value="NZ_JAXLPB010000002.1"/>
</dbReference>
<dbReference type="InterPro" id="IPR052155">
    <property type="entry name" value="Biofilm_reg_signaling"/>
</dbReference>
<feature type="compositionally biased region" description="Polar residues" evidence="1">
    <location>
        <begin position="1"/>
        <end position="11"/>
    </location>
</feature>
<evidence type="ECO:0000256" key="1">
    <source>
        <dbReference type="SAM" id="MobiDB-lite"/>
    </source>
</evidence>
<feature type="region of interest" description="Disordered" evidence="1">
    <location>
        <begin position="1"/>
        <end position="20"/>
    </location>
</feature>
<dbReference type="GO" id="GO:0052621">
    <property type="term" value="F:diguanylate cyclase activity"/>
    <property type="evidence" value="ECO:0007669"/>
    <property type="project" value="UniProtKB-EC"/>
</dbReference>
<dbReference type="PROSITE" id="PS50887">
    <property type="entry name" value="GGDEF"/>
    <property type="match status" value="1"/>
</dbReference>
<evidence type="ECO:0000313" key="4">
    <source>
        <dbReference type="Proteomes" id="UP001294412"/>
    </source>
</evidence>
<name>A0ABU5HZR6_9HYPH</name>
<dbReference type="InterPro" id="IPR043128">
    <property type="entry name" value="Rev_trsase/Diguanyl_cyclase"/>
</dbReference>
<proteinExistence type="predicted"/>
<evidence type="ECO:0000259" key="2">
    <source>
        <dbReference type="PROSITE" id="PS50887"/>
    </source>
</evidence>
<dbReference type="InterPro" id="IPR029787">
    <property type="entry name" value="Nucleotide_cyclase"/>
</dbReference>